<proteinExistence type="inferred from homology"/>
<keyword evidence="1" id="KW-0378">Hydrolase</keyword>
<dbReference type="InterPro" id="IPR050261">
    <property type="entry name" value="FrsA_esterase"/>
</dbReference>
<reference evidence="4" key="1">
    <citation type="submission" date="2020-02" db="EMBL/GenBank/DDBJ databases">
        <authorList>
            <person name="Meier V. D."/>
        </authorList>
    </citation>
    <scope>NUCLEOTIDE SEQUENCE</scope>
    <source>
        <strain evidence="4">AVDCRST_MAG20</strain>
    </source>
</reference>
<evidence type="ECO:0000259" key="3">
    <source>
        <dbReference type="Pfam" id="PF12697"/>
    </source>
</evidence>
<gene>
    <name evidence="4" type="ORF">AVDCRST_MAG20-2673</name>
</gene>
<name>A0A6J4IVI2_9ACTN</name>
<dbReference type="GO" id="GO:0052689">
    <property type="term" value="F:carboxylic ester hydrolase activity"/>
    <property type="evidence" value="ECO:0007669"/>
    <property type="project" value="UniProtKB-ARBA"/>
</dbReference>
<dbReference type="PANTHER" id="PTHR22946">
    <property type="entry name" value="DIENELACTONE HYDROLASE DOMAIN-CONTAINING PROTEIN-RELATED"/>
    <property type="match status" value="1"/>
</dbReference>
<comment type="similarity">
    <text evidence="2">Belongs to the AB hydrolase superfamily. FUS2 hydrolase family.</text>
</comment>
<dbReference type="Gene3D" id="3.40.50.1820">
    <property type="entry name" value="alpha/beta hydrolase"/>
    <property type="match status" value="1"/>
</dbReference>
<dbReference type="InterPro" id="IPR000073">
    <property type="entry name" value="AB_hydrolase_1"/>
</dbReference>
<evidence type="ECO:0000256" key="1">
    <source>
        <dbReference type="ARBA" id="ARBA00022801"/>
    </source>
</evidence>
<sequence>METVIDAGGVRLAAHVARPPSSTAVAGRPGLVVCHGFPAGAKGAAASAQTYPELADRIAADAGWTVLAFNFRGTGDSEGDFSLGGWLTDLRAAVGHLLDDEGVGGVWLMGASTGGSLAICAAGEDERVHGVAALSARADFDDWAAHPRRFLDHAREIGVIRDHRFPPDVEAWTRELREARPLGLVAKLAPRPLLLIQGSDDDVVPSLDARALADCHGSAELRIIQGAGHRLRHDPRAVAVLLGWLERQEIDDLAPPG</sequence>
<evidence type="ECO:0000256" key="2">
    <source>
        <dbReference type="ARBA" id="ARBA00038115"/>
    </source>
</evidence>
<dbReference type="EMBL" id="CADCSY010000126">
    <property type="protein sequence ID" value="CAA9260416.1"/>
    <property type="molecule type" value="Genomic_DNA"/>
</dbReference>
<dbReference type="Pfam" id="PF12697">
    <property type="entry name" value="Abhydrolase_6"/>
    <property type="match status" value="1"/>
</dbReference>
<feature type="domain" description="AB hydrolase-1" evidence="3">
    <location>
        <begin position="31"/>
        <end position="239"/>
    </location>
</feature>
<accession>A0A6J4IVI2</accession>
<dbReference type="PANTHER" id="PTHR22946:SF9">
    <property type="entry name" value="POLYKETIDE TRANSFERASE AF380"/>
    <property type="match status" value="1"/>
</dbReference>
<dbReference type="SUPFAM" id="SSF53474">
    <property type="entry name" value="alpha/beta-Hydrolases"/>
    <property type="match status" value="1"/>
</dbReference>
<dbReference type="InterPro" id="IPR029058">
    <property type="entry name" value="AB_hydrolase_fold"/>
</dbReference>
<protein>
    <recommendedName>
        <fullName evidence="3">AB hydrolase-1 domain-containing protein</fullName>
    </recommendedName>
</protein>
<dbReference type="AlphaFoldDB" id="A0A6J4IVI2"/>
<organism evidence="4">
    <name type="scientific">uncultured Acidimicrobiales bacterium</name>
    <dbReference type="NCBI Taxonomy" id="310071"/>
    <lineage>
        <taxon>Bacteria</taxon>
        <taxon>Bacillati</taxon>
        <taxon>Actinomycetota</taxon>
        <taxon>Acidimicrobiia</taxon>
        <taxon>Acidimicrobiales</taxon>
        <taxon>environmental samples</taxon>
    </lineage>
</organism>
<evidence type="ECO:0000313" key="4">
    <source>
        <dbReference type="EMBL" id="CAA9260416.1"/>
    </source>
</evidence>